<protein>
    <submittedName>
        <fullName evidence="2">Putative non-specific serine/threonine protein kinase</fullName>
    </submittedName>
</protein>
<dbReference type="AlphaFoldDB" id="A0A1E1WW42"/>
<feature type="non-terminal residue" evidence="2">
    <location>
        <position position="159"/>
    </location>
</feature>
<name>A0A1E1WW42_9ACAR</name>
<feature type="region of interest" description="Disordered" evidence="1">
    <location>
        <begin position="1"/>
        <end position="22"/>
    </location>
</feature>
<sequence length="159" mass="18601">RARRAEQQRKRRQQQRESTDPAIIAKRQMDTERHRERVRAQRQAETAEERALRLHANALAHKRIRMSKTPAERIAEIRARQASESVEQRALRLEAARLAKAAQRKRKAEERQQQRVAATKIFKRDLLDNPSGRACSVRDRLWQKQDLTPVTANMLGVLD</sequence>
<reference evidence="2" key="1">
    <citation type="journal article" date="2017" name="Front. Cell. Infect. Microbiol.">
        <title>The Distinct Transcriptional Response of the Midgut of Amblyomma sculptum and Amblyomma aureolatum Ticks to Rickettsia rickettsii Correlates to Their Differences in Susceptibility to Infection.</title>
        <authorList>
            <person name="Martins L.A."/>
            <person name="Galletti M.F.B.M."/>
            <person name="Ribeiro J.M."/>
            <person name="Fujita A."/>
            <person name="Costa F.B."/>
            <person name="Labruna M.B."/>
            <person name="Daffre S."/>
            <person name="Fogaca A.C."/>
        </authorList>
    </citation>
    <scope>NUCLEOTIDE SEQUENCE</scope>
</reference>
<keyword evidence="2" id="KW-0418">Kinase</keyword>
<evidence type="ECO:0000256" key="1">
    <source>
        <dbReference type="SAM" id="MobiDB-lite"/>
    </source>
</evidence>
<evidence type="ECO:0000313" key="2">
    <source>
        <dbReference type="EMBL" id="JAT91245.1"/>
    </source>
</evidence>
<keyword evidence="2" id="KW-0808">Transferase</keyword>
<feature type="compositionally biased region" description="Basic and acidic residues" evidence="1">
    <location>
        <begin position="1"/>
        <end position="19"/>
    </location>
</feature>
<dbReference type="EMBL" id="GFAC01007943">
    <property type="protein sequence ID" value="JAT91245.1"/>
    <property type="molecule type" value="mRNA"/>
</dbReference>
<organism evidence="2">
    <name type="scientific">Amblyomma aureolatum</name>
    <dbReference type="NCBI Taxonomy" id="187763"/>
    <lineage>
        <taxon>Eukaryota</taxon>
        <taxon>Metazoa</taxon>
        <taxon>Ecdysozoa</taxon>
        <taxon>Arthropoda</taxon>
        <taxon>Chelicerata</taxon>
        <taxon>Arachnida</taxon>
        <taxon>Acari</taxon>
        <taxon>Parasitiformes</taxon>
        <taxon>Ixodida</taxon>
        <taxon>Ixodoidea</taxon>
        <taxon>Ixodidae</taxon>
        <taxon>Amblyomminae</taxon>
        <taxon>Amblyomma</taxon>
    </lineage>
</organism>
<dbReference type="GO" id="GO:0004674">
    <property type="term" value="F:protein serine/threonine kinase activity"/>
    <property type="evidence" value="ECO:0007669"/>
    <property type="project" value="UniProtKB-KW"/>
</dbReference>
<proteinExistence type="evidence at transcript level"/>
<keyword evidence="2" id="KW-0723">Serine/threonine-protein kinase</keyword>
<accession>A0A1E1WW42</accession>
<feature type="non-terminal residue" evidence="2">
    <location>
        <position position="1"/>
    </location>
</feature>